<feature type="region of interest" description="Disordered" evidence="1">
    <location>
        <begin position="151"/>
        <end position="187"/>
    </location>
</feature>
<protein>
    <submittedName>
        <fullName evidence="2">Uncharacterized protein</fullName>
    </submittedName>
</protein>
<feature type="compositionally biased region" description="Acidic residues" evidence="1">
    <location>
        <begin position="156"/>
        <end position="168"/>
    </location>
</feature>
<feature type="compositionally biased region" description="Basic and acidic residues" evidence="1">
    <location>
        <begin position="92"/>
        <end position="106"/>
    </location>
</feature>
<keyword evidence="3" id="KW-1185">Reference proteome</keyword>
<evidence type="ECO:0000313" key="2">
    <source>
        <dbReference type="EMBL" id="KIM76950.1"/>
    </source>
</evidence>
<gene>
    <name evidence="2" type="ORF">PILCRDRAFT_12473</name>
</gene>
<name>A0A0C3EWP9_PILCF</name>
<reference evidence="3" key="2">
    <citation type="submission" date="2015-01" db="EMBL/GenBank/DDBJ databases">
        <title>Evolutionary Origins and Diversification of the Mycorrhizal Mutualists.</title>
        <authorList>
            <consortium name="DOE Joint Genome Institute"/>
            <consortium name="Mycorrhizal Genomics Consortium"/>
            <person name="Kohler A."/>
            <person name="Kuo A."/>
            <person name="Nagy L.G."/>
            <person name="Floudas D."/>
            <person name="Copeland A."/>
            <person name="Barry K.W."/>
            <person name="Cichocki N."/>
            <person name="Veneault-Fourrey C."/>
            <person name="LaButti K."/>
            <person name="Lindquist E.A."/>
            <person name="Lipzen A."/>
            <person name="Lundell T."/>
            <person name="Morin E."/>
            <person name="Murat C."/>
            <person name="Riley R."/>
            <person name="Ohm R."/>
            <person name="Sun H."/>
            <person name="Tunlid A."/>
            <person name="Henrissat B."/>
            <person name="Grigoriev I.V."/>
            <person name="Hibbett D.S."/>
            <person name="Martin F."/>
        </authorList>
    </citation>
    <scope>NUCLEOTIDE SEQUENCE [LARGE SCALE GENOMIC DNA]</scope>
    <source>
        <strain evidence="3">F 1598</strain>
    </source>
</reference>
<dbReference type="HOGENOM" id="CLU_1448244_0_0_1"/>
<feature type="region of interest" description="Disordered" evidence="1">
    <location>
        <begin position="83"/>
        <end position="106"/>
    </location>
</feature>
<dbReference type="EMBL" id="KN833030">
    <property type="protein sequence ID" value="KIM76950.1"/>
    <property type="molecule type" value="Genomic_DNA"/>
</dbReference>
<evidence type="ECO:0000256" key="1">
    <source>
        <dbReference type="SAM" id="MobiDB-lite"/>
    </source>
</evidence>
<dbReference type="Proteomes" id="UP000054166">
    <property type="component" value="Unassembled WGS sequence"/>
</dbReference>
<organism evidence="2 3">
    <name type="scientific">Piloderma croceum (strain F 1598)</name>
    <dbReference type="NCBI Taxonomy" id="765440"/>
    <lineage>
        <taxon>Eukaryota</taxon>
        <taxon>Fungi</taxon>
        <taxon>Dikarya</taxon>
        <taxon>Basidiomycota</taxon>
        <taxon>Agaricomycotina</taxon>
        <taxon>Agaricomycetes</taxon>
        <taxon>Agaricomycetidae</taxon>
        <taxon>Atheliales</taxon>
        <taxon>Atheliaceae</taxon>
        <taxon>Piloderma</taxon>
    </lineage>
</organism>
<dbReference type="AlphaFoldDB" id="A0A0C3EWP9"/>
<sequence>MALPITIPTCNRKPIRRTVDEDWSDDESLAELEGDELEANLCALHEEEAESLDAPNAFRQMMVPKDAKEWKKAEGNRAFERCRAHHRTQERRRKEARERAAFREKAKTSYDPQIVMMCDMFPKKHVEYEQPATVIPSNKFGGLSYAENVRYLSDESSSDSESESDSDGSEGPLKLTSQRQATAPARK</sequence>
<reference evidence="2 3" key="1">
    <citation type="submission" date="2014-04" db="EMBL/GenBank/DDBJ databases">
        <authorList>
            <consortium name="DOE Joint Genome Institute"/>
            <person name="Kuo A."/>
            <person name="Tarkka M."/>
            <person name="Buscot F."/>
            <person name="Kohler A."/>
            <person name="Nagy L.G."/>
            <person name="Floudas D."/>
            <person name="Copeland A."/>
            <person name="Barry K.W."/>
            <person name="Cichocki N."/>
            <person name="Veneault-Fourrey C."/>
            <person name="LaButti K."/>
            <person name="Lindquist E.A."/>
            <person name="Lipzen A."/>
            <person name="Lundell T."/>
            <person name="Morin E."/>
            <person name="Murat C."/>
            <person name="Sun H."/>
            <person name="Tunlid A."/>
            <person name="Henrissat B."/>
            <person name="Grigoriev I.V."/>
            <person name="Hibbett D.S."/>
            <person name="Martin F."/>
            <person name="Nordberg H.P."/>
            <person name="Cantor M.N."/>
            <person name="Hua S.X."/>
        </authorList>
    </citation>
    <scope>NUCLEOTIDE SEQUENCE [LARGE SCALE GENOMIC DNA]</scope>
    <source>
        <strain evidence="2 3">F 1598</strain>
    </source>
</reference>
<accession>A0A0C3EWP9</accession>
<evidence type="ECO:0000313" key="3">
    <source>
        <dbReference type="Proteomes" id="UP000054166"/>
    </source>
</evidence>
<dbReference type="OrthoDB" id="2692741at2759"/>
<proteinExistence type="predicted"/>
<dbReference type="InParanoid" id="A0A0C3EWP9"/>